<comment type="similarity">
    <text evidence="1">Belongs to the GPATCH1 family.</text>
</comment>
<evidence type="ECO:0000313" key="4">
    <source>
        <dbReference type="Proteomes" id="UP000887566"/>
    </source>
</evidence>
<dbReference type="Proteomes" id="UP000887566">
    <property type="component" value="Unplaced"/>
</dbReference>
<evidence type="ECO:0000256" key="1">
    <source>
        <dbReference type="ARBA" id="ARBA00008600"/>
    </source>
</evidence>
<feature type="domain" description="G-patch" evidence="3">
    <location>
        <begin position="152"/>
        <end position="172"/>
    </location>
</feature>
<organism evidence="4 5">
    <name type="scientific">Plectus sambesii</name>
    <dbReference type="NCBI Taxonomy" id="2011161"/>
    <lineage>
        <taxon>Eukaryota</taxon>
        <taxon>Metazoa</taxon>
        <taxon>Ecdysozoa</taxon>
        <taxon>Nematoda</taxon>
        <taxon>Chromadorea</taxon>
        <taxon>Plectida</taxon>
        <taxon>Plectina</taxon>
        <taxon>Plectoidea</taxon>
        <taxon>Plectidae</taxon>
        <taxon>Plectus</taxon>
    </lineage>
</organism>
<feature type="compositionally biased region" description="Basic and acidic residues" evidence="2">
    <location>
        <begin position="395"/>
        <end position="415"/>
    </location>
</feature>
<dbReference type="PANTHER" id="PTHR13384">
    <property type="entry name" value="G PATCH DOMAIN-CONTAINING PROTEIN 1"/>
    <property type="match status" value="1"/>
</dbReference>
<evidence type="ECO:0000313" key="5">
    <source>
        <dbReference type="WBParaSite" id="PSAMB.scaffold789size41346.g8799.t1"/>
    </source>
</evidence>
<feature type="compositionally biased region" description="Low complexity" evidence="2">
    <location>
        <begin position="690"/>
        <end position="700"/>
    </location>
</feature>
<feature type="region of interest" description="Disordered" evidence="2">
    <location>
        <begin position="605"/>
        <end position="822"/>
    </location>
</feature>
<dbReference type="GO" id="GO:0006397">
    <property type="term" value="P:mRNA processing"/>
    <property type="evidence" value="ECO:0007669"/>
    <property type="project" value="InterPro"/>
</dbReference>
<evidence type="ECO:0000256" key="2">
    <source>
        <dbReference type="SAM" id="MobiDB-lite"/>
    </source>
</evidence>
<accession>A0A914XFM3</accession>
<feature type="region of interest" description="Disordered" evidence="2">
    <location>
        <begin position="395"/>
        <end position="426"/>
    </location>
</feature>
<dbReference type="AlphaFoldDB" id="A0A914XFM3"/>
<dbReference type="PANTHER" id="PTHR13384:SF19">
    <property type="entry name" value="G PATCH DOMAIN-CONTAINING PROTEIN 1"/>
    <property type="match status" value="1"/>
</dbReference>
<sequence>MPKQLAIFGTNFEDLDDEERDSVSKKPLAVQDQVATDEKGRRRFHGAFTGGFSAGYFNTVGTKHGWVPQTFKSTRDERAEKLSIRAEDFMDDEDMGEFGIAPRQIRTARDFVDELGLSVTGEKRRLAWEHSAGTSGLSAEASRLADLIRPVSDSIGMRLLKKMGWRPGQGIGPKMSKRFIERQKANEQKVRRDRDVDESVIAEADEMAPGFEFAPEDVDPHYFVHKSDVRGLGYEGLEASAVLQQGYGVKTAALKSDNKKGKGITGQAFGVGVFEAEDGDIYSTDDLSQYDYSLGESSSSYNEKKIETDTDFTLAKSVQGSRKHFPPPKLPSDFAPQHRPLVTPVKQMPATIRKIGERLTPVERARLLGEGDVSVMSLLRDEDRRRLERTRSRWEPIEEEPQSRGRSESHHKQEKQPTLPFADNPTKQARYKEYVSYLKRGLNYPQPVDTTEWEWERELTEFQEQLTPELRAVLPEVKARQRPLANPAIATPFAHLLKSKFTTAAGADDEAPKTGAQDEDKLQAVRMKMFGSMTRERHEWHPSAQLVKRFNIPNPYPESNVEGVPHFQKDVKKESIYDLSFFPSTAQDVANRRAVDERIAAAGAPLTAADTPSGSKTEPIDVDDKIKQEKVAPAESAEPERPPVDLFKAIFASDDEDDNKSDSSDAEDATSNADELKEGVGSALGRILESAEAPSSSAARPAERIKREVEEPVLTVMDLIPSTSPPPSNKRTVDPNEDPYGPALPPRADSPTLPLYSVIAENKKRSRRHKEKKSKKKLKKSSKSKHKKGKKPKKEKRKHRSKKESESDSESSSSDSSVRVID</sequence>
<feature type="compositionally biased region" description="Basic and acidic residues" evidence="2">
    <location>
        <begin position="618"/>
        <end position="643"/>
    </location>
</feature>
<feature type="compositionally biased region" description="Basic residues" evidence="2">
    <location>
        <begin position="764"/>
        <end position="802"/>
    </location>
</feature>
<dbReference type="InterPro" id="IPR011666">
    <property type="entry name" value="DUF1604"/>
</dbReference>
<dbReference type="Pfam" id="PF07713">
    <property type="entry name" value="DUF1604"/>
    <property type="match status" value="1"/>
</dbReference>
<keyword evidence="4" id="KW-1185">Reference proteome</keyword>
<protein>
    <submittedName>
        <fullName evidence="5">G-patch domain-containing protein</fullName>
    </submittedName>
</protein>
<reference evidence="5" key="1">
    <citation type="submission" date="2022-11" db="UniProtKB">
        <authorList>
            <consortium name="WormBaseParasite"/>
        </authorList>
    </citation>
    <scope>IDENTIFICATION</scope>
</reference>
<dbReference type="GO" id="GO:0005634">
    <property type="term" value="C:nucleus"/>
    <property type="evidence" value="ECO:0007669"/>
    <property type="project" value="TreeGrafter"/>
</dbReference>
<dbReference type="GO" id="GO:0003723">
    <property type="term" value="F:RNA binding"/>
    <property type="evidence" value="ECO:0007669"/>
    <property type="project" value="TreeGrafter"/>
</dbReference>
<evidence type="ECO:0000259" key="3">
    <source>
        <dbReference type="PROSITE" id="PS50174"/>
    </source>
</evidence>
<name>A0A914XFM3_9BILA</name>
<dbReference type="InterPro" id="IPR000467">
    <property type="entry name" value="G_patch_dom"/>
</dbReference>
<dbReference type="Pfam" id="PF26093">
    <property type="entry name" value="HTH_TGH"/>
    <property type="match status" value="1"/>
</dbReference>
<dbReference type="PROSITE" id="PS50174">
    <property type="entry name" value="G_PATCH"/>
    <property type="match status" value="1"/>
</dbReference>
<feature type="compositionally biased region" description="Basic and acidic residues" evidence="2">
    <location>
        <begin position="701"/>
        <end position="710"/>
    </location>
</feature>
<feature type="region of interest" description="Disordered" evidence="2">
    <location>
        <begin position="320"/>
        <end position="339"/>
    </location>
</feature>
<feature type="compositionally biased region" description="Low complexity" evidence="2">
    <location>
        <begin position="810"/>
        <end position="822"/>
    </location>
</feature>
<feature type="compositionally biased region" description="Acidic residues" evidence="2">
    <location>
        <begin position="653"/>
        <end position="668"/>
    </location>
</feature>
<dbReference type="Pfam" id="PF01585">
    <property type="entry name" value="G-patch"/>
    <property type="match status" value="1"/>
</dbReference>
<dbReference type="WBParaSite" id="PSAMB.scaffold789size41346.g8799.t1">
    <property type="protein sequence ID" value="PSAMB.scaffold789size41346.g8799.t1"/>
    <property type="gene ID" value="PSAMB.scaffold789size41346.g8799"/>
</dbReference>
<proteinExistence type="inferred from homology"/>